<dbReference type="EMBL" id="WJXA01000001">
    <property type="protein sequence ID" value="KAF7154322.1"/>
    <property type="molecule type" value="Genomic_DNA"/>
</dbReference>
<dbReference type="EMBL" id="WJXA01000160">
    <property type="protein sequence ID" value="KAF7115201.1"/>
    <property type="molecule type" value="Genomic_DNA"/>
</dbReference>
<dbReference type="Proteomes" id="UP000626092">
    <property type="component" value="Unassembled WGS sequence"/>
</dbReference>
<dbReference type="OrthoDB" id="1681765at2759"/>
<comment type="subcellular location">
    <subcellularLocation>
        <location evidence="2">Nucleus</location>
    </subcellularLocation>
</comment>
<organism evidence="9 11">
    <name type="scientific">Rhododendron simsii</name>
    <name type="common">Sims's rhododendron</name>
    <dbReference type="NCBI Taxonomy" id="118357"/>
    <lineage>
        <taxon>Eukaryota</taxon>
        <taxon>Viridiplantae</taxon>
        <taxon>Streptophyta</taxon>
        <taxon>Embryophyta</taxon>
        <taxon>Tracheophyta</taxon>
        <taxon>Spermatophyta</taxon>
        <taxon>Magnoliopsida</taxon>
        <taxon>eudicotyledons</taxon>
        <taxon>Gunneridae</taxon>
        <taxon>Pentapetalae</taxon>
        <taxon>asterids</taxon>
        <taxon>Ericales</taxon>
        <taxon>Ericaceae</taxon>
        <taxon>Ericoideae</taxon>
        <taxon>Rhodoreae</taxon>
        <taxon>Rhododendron</taxon>
    </lineage>
</organism>
<evidence type="ECO:0000256" key="5">
    <source>
        <dbReference type="ARBA" id="ARBA00022723"/>
    </source>
</evidence>
<dbReference type="Pfam" id="PF13359">
    <property type="entry name" value="DDE_Tnp_4"/>
    <property type="match status" value="1"/>
</dbReference>
<comment type="caution">
    <text evidence="9">The sequence shown here is derived from an EMBL/GenBank/DDBJ whole genome shotgun (WGS) entry which is preliminary data.</text>
</comment>
<evidence type="ECO:0000256" key="7">
    <source>
        <dbReference type="ARBA" id="ARBA00023242"/>
    </source>
</evidence>
<feature type="domain" description="DDE Tnp4" evidence="8">
    <location>
        <begin position="14"/>
        <end position="96"/>
    </location>
</feature>
<dbReference type="GO" id="GO:0005634">
    <property type="term" value="C:nucleus"/>
    <property type="evidence" value="ECO:0007669"/>
    <property type="project" value="UniProtKB-SubCell"/>
</dbReference>
<comment type="cofactor">
    <cofactor evidence="1">
        <name>a divalent metal cation</name>
        <dbReference type="ChEBI" id="CHEBI:60240"/>
    </cofactor>
</comment>
<keyword evidence="7" id="KW-0539">Nucleus</keyword>
<evidence type="ECO:0000256" key="6">
    <source>
        <dbReference type="ARBA" id="ARBA00022801"/>
    </source>
</evidence>
<dbReference type="InterPro" id="IPR045249">
    <property type="entry name" value="HARBI1-like"/>
</dbReference>
<evidence type="ECO:0000313" key="10">
    <source>
        <dbReference type="EMBL" id="KAF7154322.1"/>
    </source>
</evidence>
<dbReference type="GO" id="GO:0016787">
    <property type="term" value="F:hydrolase activity"/>
    <property type="evidence" value="ECO:0007669"/>
    <property type="project" value="UniProtKB-KW"/>
</dbReference>
<dbReference type="GO" id="GO:0004518">
    <property type="term" value="F:nuclease activity"/>
    <property type="evidence" value="ECO:0007669"/>
    <property type="project" value="UniProtKB-KW"/>
</dbReference>
<evidence type="ECO:0000256" key="4">
    <source>
        <dbReference type="ARBA" id="ARBA00022722"/>
    </source>
</evidence>
<keyword evidence="5" id="KW-0479">Metal-binding</keyword>
<gene>
    <name evidence="10" type="ORF">RHSIM_Rhsim01G0138000</name>
    <name evidence="9" type="ORF">RHSIM_RhsimUnG0061200</name>
</gene>
<dbReference type="PANTHER" id="PTHR22930:SF262">
    <property type="entry name" value="MYB_SANT-LIKE DOMAIN, HARBINGER TRANSPOSASE-DERIVED NUCLEASE DOMAIN PROTEIN-RELATED"/>
    <property type="match status" value="1"/>
</dbReference>
<keyword evidence="6" id="KW-0378">Hydrolase</keyword>
<dbReference type="GO" id="GO:0046872">
    <property type="term" value="F:metal ion binding"/>
    <property type="evidence" value="ECO:0007669"/>
    <property type="project" value="UniProtKB-KW"/>
</dbReference>
<accession>A0A834FWF7</accession>
<evidence type="ECO:0000256" key="2">
    <source>
        <dbReference type="ARBA" id="ARBA00004123"/>
    </source>
</evidence>
<keyword evidence="11" id="KW-1185">Reference proteome</keyword>
<dbReference type="PANTHER" id="PTHR22930">
    <property type="match status" value="1"/>
</dbReference>
<comment type="similarity">
    <text evidence="3">Belongs to the HARBI1 family.</text>
</comment>
<evidence type="ECO:0000313" key="9">
    <source>
        <dbReference type="EMBL" id="KAF7115201.1"/>
    </source>
</evidence>
<name>A0A834FWF7_RHOSS</name>
<sequence>MSDPANNFPILPPAYTHTRRFMAPYRNVRYWLADFQNGRRPGNKEERFNLTRARLRNVIERAFGVLKSRFPILKRMSSYPFGVQRNMVIACITMHNSDQFLDKFNDPNASYGNAQHHVDNFEAGGGSTQPDQIFMLTLYEQTAMQLNAINYS</sequence>
<dbReference type="AlphaFoldDB" id="A0A834FWF7"/>
<keyword evidence="4" id="KW-0540">Nuclease</keyword>
<dbReference type="InterPro" id="IPR027806">
    <property type="entry name" value="HARBI1_dom"/>
</dbReference>
<proteinExistence type="inferred from homology"/>
<evidence type="ECO:0000256" key="1">
    <source>
        <dbReference type="ARBA" id="ARBA00001968"/>
    </source>
</evidence>
<reference evidence="9" key="1">
    <citation type="submission" date="2019-11" db="EMBL/GenBank/DDBJ databases">
        <authorList>
            <person name="Liu Y."/>
            <person name="Hou J."/>
            <person name="Li T.-Q."/>
            <person name="Guan C.-H."/>
            <person name="Wu X."/>
            <person name="Wu H.-Z."/>
            <person name="Ling F."/>
            <person name="Zhang R."/>
            <person name="Shi X.-G."/>
            <person name="Ren J.-P."/>
            <person name="Chen E.-F."/>
            <person name="Sun J.-M."/>
        </authorList>
    </citation>
    <scope>NUCLEOTIDE SEQUENCE</scope>
    <source>
        <strain evidence="9">Adult_tree_wgs_1</strain>
        <tissue evidence="9">Leaves</tissue>
    </source>
</reference>
<evidence type="ECO:0000259" key="8">
    <source>
        <dbReference type="Pfam" id="PF13359"/>
    </source>
</evidence>
<evidence type="ECO:0000313" key="11">
    <source>
        <dbReference type="Proteomes" id="UP000626092"/>
    </source>
</evidence>
<protein>
    <recommendedName>
        <fullName evidence="8">DDE Tnp4 domain-containing protein</fullName>
    </recommendedName>
</protein>
<evidence type="ECO:0000256" key="3">
    <source>
        <dbReference type="ARBA" id="ARBA00006958"/>
    </source>
</evidence>